<evidence type="ECO:0000313" key="1">
    <source>
        <dbReference type="EMBL" id="MPM17355.1"/>
    </source>
</evidence>
<proteinExistence type="predicted"/>
<comment type="caution">
    <text evidence="1">The sequence shown here is derived from an EMBL/GenBank/DDBJ whole genome shotgun (WGS) entry which is preliminary data.</text>
</comment>
<dbReference type="EMBL" id="VSSQ01002781">
    <property type="protein sequence ID" value="MPM17355.1"/>
    <property type="molecule type" value="Genomic_DNA"/>
</dbReference>
<protein>
    <submittedName>
        <fullName evidence="1">Uncharacterized protein</fullName>
    </submittedName>
</protein>
<gene>
    <name evidence="1" type="ORF">SDC9_63744</name>
</gene>
<reference evidence="1" key="1">
    <citation type="submission" date="2019-08" db="EMBL/GenBank/DDBJ databases">
        <authorList>
            <person name="Kucharzyk K."/>
            <person name="Murdoch R.W."/>
            <person name="Higgins S."/>
            <person name="Loffler F."/>
        </authorList>
    </citation>
    <scope>NUCLEOTIDE SEQUENCE</scope>
</reference>
<organism evidence="1">
    <name type="scientific">bioreactor metagenome</name>
    <dbReference type="NCBI Taxonomy" id="1076179"/>
    <lineage>
        <taxon>unclassified sequences</taxon>
        <taxon>metagenomes</taxon>
        <taxon>ecological metagenomes</taxon>
    </lineage>
</organism>
<accession>A0A644XMH7</accession>
<sequence>MGRGEEDPPLLPAEKEPLFGLVDFVVHGALYSPGEIRVLPVVCEEVPEAGCGGKDFHAALVLREALEEKEVELPGRAADPADPAADGLVL</sequence>
<dbReference type="AlphaFoldDB" id="A0A644XMH7"/>
<name>A0A644XMH7_9ZZZZ</name>